<evidence type="ECO:0000256" key="1">
    <source>
        <dbReference type="SAM" id="MobiDB-lite"/>
    </source>
</evidence>
<keyword evidence="2" id="KW-0472">Membrane</keyword>
<dbReference type="GO" id="GO:0015179">
    <property type="term" value="F:L-amino acid transmembrane transporter activity"/>
    <property type="evidence" value="ECO:0007669"/>
    <property type="project" value="TreeGrafter"/>
</dbReference>
<feature type="transmembrane region" description="Helical" evidence="2">
    <location>
        <begin position="469"/>
        <end position="486"/>
    </location>
</feature>
<proteinExistence type="predicted"/>
<feature type="region of interest" description="Disordered" evidence="1">
    <location>
        <begin position="1"/>
        <end position="24"/>
    </location>
</feature>
<dbReference type="OrthoDB" id="10487562at2759"/>
<feature type="transmembrane region" description="Helical" evidence="2">
    <location>
        <begin position="205"/>
        <end position="229"/>
    </location>
</feature>
<gene>
    <name evidence="3" type="ORF">KFE25_006163</name>
</gene>
<comment type="caution">
    <text evidence="3">The sequence shown here is derived from an EMBL/GenBank/DDBJ whole genome shotgun (WGS) entry which is preliminary data.</text>
</comment>
<organism evidence="3 4">
    <name type="scientific">Diacronema lutheri</name>
    <name type="common">Unicellular marine alga</name>
    <name type="synonym">Monochrysis lutheri</name>
    <dbReference type="NCBI Taxonomy" id="2081491"/>
    <lineage>
        <taxon>Eukaryota</taxon>
        <taxon>Haptista</taxon>
        <taxon>Haptophyta</taxon>
        <taxon>Pavlovophyceae</taxon>
        <taxon>Pavlovales</taxon>
        <taxon>Pavlovaceae</taxon>
        <taxon>Diacronema</taxon>
    </lineage>
</organism>
<feature type="compositionally biased region" description="Polar residues" evidence="1">
    <location>
        <begin position="9"/>
        <end position="18"/>
    </location>
</feature>
<dbReference type="PANTHER" id="PTHR22950">
    <property type="entry name" value="AMINO ACID TRANSPORTER"/>
    <property type="match status" value="1"/>
</dbReference>
<feature type="transmembrane region" description="Helical" evidence="2">
    <location>
        <begin position="302"/>
        <end position="326"/>
    </location>
</feature>
<protein>
    <submittedName>
        <fullName evidence="3">Uncharacterized protein</fullName>
    </submittedName>
</protein>
<keyword evidence="2" id="KW-1133">Transmembrane helix</keyword>
<dbReference type="EMBL" id="JAGTXO010000002">
    <property type="protein sequence ID" value="KAG8469708.1"/>
    <property type="molecule type" value="Genomic_DNA"/>
</dbReference>
<evidence type="ECO:0000313" key="3">
    <source>
        <dbReference type="EMBL" id="KAG8469708.1"/>
    </source>
</evidence>
<dbReference type="AlphaFoldDB" id="A0A8J5XQD3"/>
<feature type="transmembrane region" description="Helical" evidence="2">
    <location>
        <begin position="346"/>
        <end position="364"/>
    </location>
</feature>
<accession>A0A8J5XQD3</accession>
<dbReference type="PANTHER" id="PTHR22950:SF702">
    <property type="entry name" value="AMINO ACID TRANSPORTER PROTEIN"/>
    <property type="match status" value="1"/>
</dbReference>
<feature type="transmembrane region" description="Helical" evidence="2">
    <location>
        <begin position="175"/>
        <end position="193"/>
    </location>
</feature>
<evidence type="ECO:0000313" key="4">
    <source>
        <dbReference type="Proteomes" id="UP000751190"/>
    </source>
</evidence>
<sequence>MDGVREPTPSASEQSLTSLEPPDSAISADYASRAARELDLDSNHLTTSLGTLRGASMVQTLLNYVAATAGHCLLDVTQTVSTCSATGIIVLCSAVPLLVDRSAGMLLEITEVTRCTSYSDVAYTIGGWPARAIVDWSTVLFALCQMGSCARLLYVLLPSVLAILASVEATRSGPMMQLGTVLMLAATTLLLWPMMRARSLRALRAASAGCVGALCLFILSIGMHAVSLGKRKLALALALPTDAETNIEFMRLALLWCTALQGHSVLPTLFSELRRASARDARELEYKLRHSRFVSKRTKMRWLVRVVMFGCGGAFALLALSARLAFPAGTALNVLKDISGHGGTASDSSTASLQIAAIVSLILGMPQHGVVGARCLHSAAGMLHACTARACEASGCGWLCCREPHAARRLAAGPRANQQRFEAGIASTPRAAHSAAVGTLLLGSAALGLSLPLSILACVYDLVSGVSSALLLFVMPAALLVTLRGWQRKNLPPRSGGAVMHGTRYRRASSLLRSAEVWAVLLCGIALALLSVLVPLFELGLLSPCLERLVFSLNRGPPPRTVTR</sequence>
<feature type="transmembrane region" description="Helical" evidence="2">
    <location>
        <begin position="249"/>
        <end position="270"/>
    </location>
</feature>
<feature type="transmembrane region" description="Helical" evidence="2">
    <location>
        <begin position="440"/>
        <end position="463"/>
    </location>
</feature>
<keyword evidence="2" id="KW-0812">Transmembrane</keyword>
<feature type="transmembrane region" description="Helical" evidence="2">
    <location>
        <begin position="517"/>
        <end position="537"/>
    </location>
</feature>
<dbReference type="GO" id="GO:0016020">
    <property type="term" value="C:membrane"/>
    <property type="evidence" value="ECO:0007669"/>
    <property type="project" value="TreeGrafter"/>
</dbReference>
<dbReference type="Proteomes" id="UP000751190">
    <property type="component" value="Unassembled WGS sequence"/>
</dbReference>
<keyword evidence="4" id="KW-1185">Reference proteome</keyword>
<feature type="transmembrane region" description="Helical" evidence="2">
    <location>
        <begin position="152"/>
        <end position="169"/>
    </location>
</feature>
<reference evidence="3" key="1">
    <citation type="submission" date="2021-05" db="EMBL/GenBank/DDBJ databases">
        <title>The genome of the haptophyte Pavlova lutheri (Diacronema luteri, Pavlovales) - a model for lipid biosynthesis in eukaryotic algae.</title>
        <authorList>
            <person name="Hulatt C.J."/>
            <person name="Posewitz M.C."/>
        </authorList>
    </citation>
    <scope>NUCLEOTIDE SEQUENCE</scope>
    <source>
        <strain evidence="3">NIVA-4/92</strain>
    </source>
</reference>
<name>A0A8J5XQD3_DIALT</name>
<evidence type="ECO:0000256" key="2">
    <source>
        <dbReference type="SAM" id="Phobius"/>
    </source>
</evidence>